<sequence>MYRVWKAIPVYNCNTLLGEGPVWDSSEQALYFTDIAGQHVWRYSPAVHVCTSFRTSRPVSLVIPADDGRLLLGLQGSLTLTDKRFRSMENIVAVEPHIPLNRCNDGKCDAAGRLWFGTMHIHALPHQGALYCFDGSLHKKLDSISISNGLCWSADHTAMYYIDTHERTIRAYDFNIETAAISHPRVVARTVEYPDGMCMDREGMLWVAMWGGSCVNRYHPQTGELTGSVRVNAPHVTSCAFGGPEMDTLYITTARKDLTAAQLAAYPDSGALFAVKLPVRGLPAHTFSIPA</sequence>
<protein>
    <submittedName>
        <fullName evidence="4">SMP-30/gluconolactonase/LRE family protein</fullName>
    </submittedName>
</protein>
<evidence type="ECO:0000256" key="2">
    <source>
        <dbReference type="PIRSR" id="PIRSR605511-1"/>
    </source>
</evidence>
<feature type="active site" description="Proton donor/acceptor" evidence="2">
    <location>
        <position position="195"/>
    </location>
</feature>
<keyword evidence="3" id="KW-0479">Metal-binding</keyword>
<dbReference type="Pfam" id="PF08450">
    <property type="entry name" value="SGL"/>
    <property type="match status" value="1"/>
</dbReference>
<dbReference type="OrthoDB" id="2633250at2"/>
<dbReference type="SUPFAM" id="SSF63829">
    <property type="entry name" value="Calcium-dependent phosphotriesterase"/>
    <property type="match status" value="1"/>
</dbReference>
<feature type="binding site" evidence="3">
    <location>
        <position position="148"/>
    </location>
    <ligand>
        <name>a divalent metal cation</name>
        <dbReference type="ChEBI" id="CHEBI:60240"/>
    </ligand>
</feature>
<evidence type="ECO:0000256" key="1">
    <source>
        <dbReference type="ARBA" id="ARBA00008853"/>
    </source>
</evidence>
<dbReference type="GO" id="GO:0019853">
    <property type="term" value="P:L-ascorbic acid biosynthetic process"/>
    <property type="evidence" value="ECO:0007669"/>
    <property type="project" value="TreeGrafter"/>
</dbReference>
<dbReference type="AlphaFoldDB" id="A0A3S1B264"/>
<dbReference type="GO" id="GO:0005509">
    <property type="term" value="F:calcium ion binding"/>
    <property type="evidence" value="ECO:0007669"/>
    <property type="project" value="TreeGrafter"/>
</dbReference>
<dbReference type="PRINTS" id="PR01790">
    <property type="entry name" value="SMP30FAMILY"/>
</dbReference>
<feature type="binding site" evidence="3">
    <location>
        <position position="104"/>
    </location>
    <ligand>
        <name>substrate</name>
    </ligand>
</feature>
<organism evidence="4 5">
    <name type="scientific">Chitinophaga solisilvae</name>
    <dbReference type="NCBI Taxonomy" id="1233460"/>
    <lineage>
        <taxon>Bacteria</taxon>
        <taxon>Pseudomonadati</taxon>
        <taxon>Bacteroidota</taxon>
        <taxon>Chitinophagia</taxon>
        <taxon>Chitinophagales</taxon>
        <taxon>Chitinophagaceae</taxon>
        <taxon>Chitinophaga</taxon>
    </lineage>
</organism>
<proteinExistence type="inferred from homology"/>
<dbReference type="PANTHER" id="PTHR10907">
    <property type="entry name" value="REGUCALCIN"/>
    <property type="match status" value="1"/>
</dbReference>
<accession>A0A3S1B264</accession>
<reference evidence="4" key="1">
    <citation type="submission" date="2020-05" db="EMBL/GenBank/DDBJ databases">
        <title>Chitinophaga laudate sp. nov., isolated from a tropical peat swamp.</title>
        <authorList>
            <person name="Goh C.B.S."/>
            <person name="Lee M.S."/>
            <person name="Parimannan S."/>
            <person name="Pasbakhsh P."/>
            <person name="Yule C.M."/>
            <person name="Rajandas H."/>
            <person name="Loke S."/>
            <person name="Croft L."/>
            <person name="Tan J.B.L."/>
        </authorList>
    </citation>
    <scope>NUCLEOTIDE SEQUENCE</scope>
    <source>
        <strain evidence="4">Mgbs1</strain>
    </source>
</reference>
<comment type="cofactor">
    <cofactor evidence="3">
        <name>Zn(2+)</name>
        <dbReference type="ChEBI" id="CHEBI:29105"/>
    </cofactor>
    <text evidence="3">Binds 1 divalent metal cation per subunit.</text>
</comment>
<comment type="caution">
    <text evidence="4">The sequence shown here is derived from an EMBL/GenBank/DDBJ whole genome shotgun (WGS) entry which is preliminary data.</text>
</comment>
<dbReference type="InterPro" id="IPR011042">
    <property type="entry name" value="6-blade_b-propeller_TolB-like"/>
</dbReference>
<feature type="binding site" evidence="3">
    <location>
        <position position="195"/>
    </location>
    <ligand>
        <name>a divalent metal cation</name>
        <dbReference type="ChEBI" id="CHEBI:60240"/>
    </ligand>
</feature>
<evidence type="ECO:0000256" key="3">
    <source>
        <dbReference type="PIRSR" id="PIRSR605511-2"/>
    </source>
</evidence>
<keyword evidence="3" id="KW-0862">Zinc</keyword>
<evidence type="ECO:0000313" key="4">
    <source>
        <dbReference type="EMBL" id="NSL85863.1"/>
    </source>
</evidence>
<feature type="binding site" evidence="3">
    <location>
        <position position="19"/>
    </location>
    <ligand>
        <name>a divalent metal cation</name>
        <dbReference type="ChEBI" id="CHEBI:60240"/>
    </ligand>
</feature>
<dbReference type="GO" id="GO:0004341">
    <property type="term" value="F:gluconolactonase activity"/>
    <property type="evidence" value="ECO:0007669"/>
    <property type="project" value="TreeGrafter"/>
</dbReference>
<dbReference type="EMBL" id="RIAR02000001">
    <property type="protein sequence ID" value="NSL85863.1"/>
    <property type="molecule type" value="Genomic_DNA"/>
</dbReference>
<dbReference type="Proteomes" id="UP000281028">
    <property type="component" value="Unassembled WGS sequence"/>
</dbReference>
<keyword evidence="5" id="KW-1185">Reference proteome</keyword>
<evidence type="ECO:0000313" key="5">
    <source>
        <dbReference type="Proteomes" id="UP000281028"/>
    </source>
</evidence>
<comment type="similarity">
    <text evidence="1">Belongs to the SMP-30/CGR1 family.</text>
</comment>
<gene>
    <name evidence="4" type="ORF">ECE50_003405</name>
</gene>
<dbReference type="PANTHER" id="PTHR10907:SF47">
    <property type="entry name" value="REGUCALCIN"/>
    <property type="match status" value="1"/>
</dbReference>
<dbReference type="Gene3D" id="2.120.10.30">
    <property type="entry name" value="TolB, C-terminal domain"/>
    <property type="match status" value="1"/>
</dbReference>
<dbReference type="InterPro" id="IPR005511">
    <property type="entry name" value="SMP-30"/>
</dbReference>
<name>A0A3S1B264_9BACT</name>
<feature type="binding site" evidence="3">
    <location>
        <position position="102"/>
    </location>
    <ligand>
        <name>substrate</name>
    </ligand>
</feature>
<dbReference type="InterPro" id="IPR013658">
    <property type="entry name" value="SGL"/>
</dbReference>